<dbReference type="RefSeq" id="WP_188576965.1">
    <property type="nucleotide sequence ID" value="NZ_BMCT01000001.1"/>
</dbReference>
<dbReference type="Proteomes" id="UP000606044">
    <property type="component" value="Unassembled WGS sequence"/>
</dbReference>
<dbReference type="Gene3D" id="3.40.190.150">
    <property type="entry name" value="Bordetella uptake gene, domain 1"/>
    <property type="match status" value="1"/>
</dbReference>
<feature type="chain" id="PRO_5036949571" evidence="2">
    <location>
        <begin position="23"/>
        <end position="323"/>
    </location>
</feature>
<comment type="caution">
    <text evidence="3">The sequence shown here is derived from an EMBL/GenBank/DDBJ whole genome shotgun (WGS) entry which is preliminary data.</text>
</comment>
<dbReference type="PANTHER" id="PTHR42928">
    <property type="entry name" value="TRICARBOXYLATE-BINDING PROTEIN"/>
    <property type="match status" value="1"/>
</dbReference>
<dbReference type="PIRSF" id="PIRSF017082">
    <property type="entry name" value="YflP"/>
    <property type="match status" value="1"/>
</dbReference>
<keyword evidence="2" id="KW-0732">Signal</keyword>
<evidence type="ECO:0000256" key="1">
    <source>
        <dbReference type="ARBA" id="ARBA00006987"/>
    </source>
</evidence>
<dbReference type="EMBL" id="BMCT01000001">
    <property type="protein sequence ID" value="GGF57111.1"/>
    <property type="molecule type" value="Genomic_DNA"/>
</dbReference>
<dbReference type="CDD" id="cd13578">
    <property type="entry name" value="PBP2_Bug27"/>
    <property type="match status" value="1"/>
</dbReference>
<dbReference type="Pfam" id="PF03401">
    <property type="entry name" value="TctC"/>
    <property type="match status" value="1"/>
</dbReference>
<sequence length="323" mass="33411">MKILIRSAITAAAVLLPLSAFADSSYPNRAVKMVVPFAPGGPADAIARTVGEKMTTLMGQPVVIDNRPGAGGVTGMKAVAKSPADGYTFGIGSAGALAISVSLQPDPTYDPRKDLKALSLAANVPELFVVNPNVPAKTLAEFIALAKAKPGSLTVASSGAGSMPHLAAELLQQYAGIKLVHVPYRGAAPAVTDLLGGQVDAMFMDIAVLLPHVQSGKIRALAIGSTKRSEMLPDLPTTVELGYPQVLADNWYGVIAPNDLPQPVQDKLHAALIETLNMPDVKAKLGLQGAVAEGTSPAAFADFLAKDIDKWAAVVKGANIKPE</sequence>
<comment type="similarity">
    <text evidence="1">Belongs to the UPF0065 (bug) family.</text>
</comment>
<dbReference type="InterPro" id="IPR042100">
    <property type="entry name" value="Bug_dom1"/>
</dbReference>
<protein>
    <submittedName>
        <fullName evidence="3">MFS transporter</fullName>
    </submittedName>
</protein>
<dbReference type="Gene3D" id="3.40.190.10">
    <property type="entry name" value="Periplasmic binding protein-like II"/>
    <property type="match status" value="1"/>
</dbReference>
<gene>
    <name evidence="3" type="ORF">GCM10007301_16020</name>
</gene>
<proteinExistence type="inferred from homology"/>
<organism evidence="3 4">
    <name type="scientific">Azorhizobium oxalatiphilum</name>
    <dbReference type="NCBI Taxonomy" id="980631"/>
    <lineage>
        <taxon>Bacteria</taxon>
        <taxon>Pseudomonadati</taxon>
        <taxon>Pseudomonadota</taxon>
        <taxon>Alphaproteobacteria</taxon>
        <taxon>Hyphomicrobiales</taxon>
        <taxon>Xanthobacteraceae</taxon>
        <taxon>Azorhizobium</taxon>
    </lineage>
</organism>
<reference evidence="3" key="2">
    <citation type="submission" date="2020-09" db="EMBL/GenBank/DDBJ databases">
        <authorList>
            <person name="Sun Q."/>
            <person name="Sedlacek I."/>
        </authorList>
    </citation>
    <scope>NUCLEOTIDE SEQUENCE</scope>
    <source>
        <strain evidence="3">CCM 7897</strain>
    </source>
</reference>
<dbReference type="SUPFAM" id="SSF53850">
    <property type="entry name" value="Periplasmic binding protein-like II"/>
    <property type="match status" value="1"/>
</dbReference>
<accession>A0A917BTS1</accession>
<reference evidence="3" key="1">
    <citation type="journal article" date="2014" name="Int. J. Syst. Evol. Microbiol.">
        <title>Complete genome sequence of Corynebacterium casei LMG S-19264T (=DSM 44701T), isolated from a smear-ripened cheese.</title>
        <authorList>
            <consortium name="US DOE Joint Genome Institute (JGI-PGF)"/>
            <person name="Walter F."/>
            <person name="Albersmeier A."/>
            <person name="Kalinowski J."/>
            <person name="Ruckert C."/>
        </authorList>
    </citation>
    <scope>NUCLEOTIDE SEQUENCE</scope>
    <source>
        <strain evidence="3">CCM 7897</strain>
    </source>
</reference>
<dbReference type="PANTHER" id="PTHR42928:SF5">
    <property type="entry name" value="BLR1237 PROTEIN"/>
    <property type="match status" value="1"/>
</dbReference>
<keyword evidence="4" id="KW-1185">Reference proteome</keyword>
<evidence type="ECO:0000256" key="2">
    <source>
        <dbReference type="SAM" id="SignalP"/>
    </source>
</evidence>
<evidence type="ECO:0000313" key="3">
    <source>
        <dbReference type="EMBL" id="GGF57111.1"/>
    </source>
</evidence>
<feature type="signal peptide" evidence="2">
    <location>
        <begin position="1"/>
        <end position="22"/>
    </location>
</feature>
<dbReference type="InterPro" id="IPR005064">
    <property type="entry name" value="BUG"/>
</dbReference>
<evidence type="ECO:0000313" key="4">
    <source>
        <dbReference type="Proteomes" id="UP000606044"/>
    </source>
</evidence>
<name>A0A917BTS1_9HYPH</name>
<dbReference type="AlphaFoldDB" id="A0A917BTS1"/>